<feature type="coiled-coil region" evidence="14">
    <location>
        <begin position="187"/>
        <end position="242"/>
    </location>
</feature>
<evidence type="ECO:0000256" key="5">
    <source>
        <dbReference type="ARBA" id="ARBA00022737"/>
    </source>
</evidence>
<keyword evidence="5" id="KW-0677">Repeat</keyword>
<evidence type="ECO:0000313" key="17">
    <source>
        <dbReference type="Proteomes" id="UP000002358"/>
    </source>
</evidence>
<feature type="compositionally biased region" description="Basic and acidic residues" evidence="15">
    <location>
        <begin position="554"/>
        <end position="563"/>
    </location>
</feature>
<evidence type="ECO:0000256" key="7">
    <source>
        <dbReference type="ARBA" id="ARBA00023054"/>
    </source>
</evidence>
<reference evidence="16" key="1">
    <citation type="submission" date="2021-01" db="UniProtKB">
        <authorList>
            <consortium name="EnsemblMetazoa"/>
        </authorList>
    </citation>
    <scope>IDENTIFICATION</scope>
</reference>
<organism evidence="16 17">
    <name type="scientific">Nasonia vitripennis</name>
    <name type="common">Parasitic wasp</name>
    <dbReference type="NCBI Taxonomy" id="7425"/>
    <lineage>
        <taxon>Eukaryota</taxon>
        <taxon>Metazoa</taxon>
        <taxon>Ecdysozoa</taxon>
        <taxon>Arthropoda</taxon>
        <taxon>Hexapoda</taxon>
        <taxon>Insecta</taxon>
        <taxon>Pterygota</taxon>
        <taxon>Neoptera</taxon>
        <taxon>Endopterygota</taxon>
        <taxon>Hymenoptera</taxon>
        <taxon>Apocrita</taxon>
        <taxon>Proctotrupomorpha</taxon>
        <taxon>Chalcidoidea</taxon>
        <taxon>Pteromalidae</taxon>
        <taxon>Pteromalinae</taxon>
        <taxon>Nasonia</taxon>
    </lineage>
</organism>
<keyword evidence="10" id="KW-0966">Cell projection</keyword>
<keyword evidence="17" id="KW-1185">Reference proteome</keyword>
<dbReference type="AlphaFoldDB" id="A0A7M7G7Y8"/>
<evidence type="ECO:0000256" key="1">
    <source>
        <dbReference type="ARBA" id="ARBA00003843"/>
    </source>
</evidence>
<evidence type="ECO:0000256" key="8">
    <source>
        <dbReference type="ARBA" id="ARBA00023069"/>
    </source>
</evidence>
<evidence type="ECO:0000256" key="14">
    <source>
        <dbReference type="SAM" id="Coils"/>
    </source>
</evidence>
<dbReference type="SMR" id="A0A7M7G7Y8"/>
<dbReference type="InterPro" id="IPR001611">
    <property type="entry name" value="Leu-rich_rpt"/>
</dbReference>
<evidence type="ECO:0000256" key="11">
    <source>
        <dbReference type="ARBA" id="ARBA00024433"/>
    </source>
</evidence>
<dbReference type="PANTHER" id="PTHR45973:SF12">
    <property type="entry name" value="DYNEIN REGULATORY COMPLEX SUBUNIT 3"/>
    <property type="match status" value="1"/>
</dbReference>
<evidence type="ECO:0000256" key="13">
    <source>
        <dbReference type="ARBA" id="ARBA00040950"/>
    </source>
</evidence>
<evidence type="ECO:0000256" key="15">
    <source>
        <dbReference type="SAM" id="MobiDB-lite"/>
    </source>
</evidence>
<comment type="subcellular location">
    <subcellularLocation>
        <location evidence="2">Cytoplasm</location>
        <location evidence="2">Cytoskeleton</location>
        <location evidence="2">Flagellum axoneme</location>
    </subcellularLocation>
</comment>
<evidence type="ECO:0000256" key="9">
    <source>
        <dbReference type="ARBA" id="ARBA00023212"/>
    </source>
</evidence>
<dbReference type="OMA" id="SFMEMMT"/>
<evidence type="ECO:0000313" key="16">
    <source>
        <dbReference type="EnsemblMetazoa" id="XP_001606627"/>
    </source>
</evidence>
<dbReference type="FunCoup" id="A0A7M7G7Y8">
    <property type="interactions" value="48"/>
</dbReference>
<keyword evidence="9" id="KW-0206">Cytoskeleton</keyword>
<dbReference type="EnsemblMetazoa" id="XM_001606577">
    <property type="protein sequence ID" value="XP_001606627"/>
    <property type="gene ID" value="LOC100123021"/>
</dbReference>
<keyword evidence="7 14" id="KW-0175">Coiled coil</keyword>
<dbReference type="KEGG" id="nvi:100123021"/>
<evidence type="ECO:0000256" key="6">
    <source>
        <dbReference type="ARBA" id="ARBA00022846"/>
    </source>
</evidence>
<protein>
    <recommendedName>
        <fullName evidence="11">Dynein axonemal assembly factor 1 homolog</fullName>
    </recommendedName>
    <alternativeName>
        <fullName evidence="13">Dynein regulatory complex subunit 3</fullName>
    </alternativeName>
</protein>
<feature type="region of interest" description="Disordered" evidence="15">
    <location>
        <begin position="536"/>
        <end position="563"/>
    </location>
</feature>
<sequence>MLQSYEPKKHTVVTKELLLTLANEQQSRRRRRRIITALDKIDEIRLEYLNILKIDCLWPLTNLVKLKLNNNAIEKIENLECLKNLCELDLSFNRITTIENLEALENLHILSLYDNQIDVIQGLDHMHSLAILSIGKNFIHDLEHVLYFRKLKGLRSLHVAGNPCTERSGYASYLIAFVPQLIYYSYKMITEKEREEANEKHRRALANILEAEAKKQKEVEAVKAAEEKIAQLSVSYVEYLDEDCLFQQMFCNDDEGTKLAKLNQDTEAAFEQYRQTFSEICHQLYELGLREESRRREEIQALNNVVEDRLTTATNKARKIMDSVQSKRVEITVRVTQMLREAAIVADDADLDDDAIDEIDKVARQLSLEFNQYIDVVWKKLMREEIVIHEQIEEMSRMFETNINDMVTAFLETVQEYFSQLRNLETEYNENLSPIVMTYLNSIEDADKNPFLLSLMEDKDALTNCLAGSHFLHLQVIDDRQDRMVKRLRDWQAKFLQNLVDDETDRSRNRILEITHFLDYHRDNATVAKILGQQSLQMEENESHEAASSVVSKEGTDHQSEDD</sequence>
<keyword evidence="4" id="KW-0433">Leucine-rich repeat</keyword>
<dbReference type="Pfam" id="PF14580">
    <property type="entry name" value="LRR_9"/>
    <property type="match status" value="1"/>
</dbReference>
<dbReference type="SMART" id="SM00365">
    <property type="entry name" value="LRR_SD22"/>
    <property type="match status" value="4"/>
</dbReference>
<dbReference type="InterPro" id="IPR050576">
    <property type="entry name" value="Cilia_flagella_integrity"/>
</dbReference>
<gene>
    <name evidence="16" type="primary">100123021</name>
</gene>
<dbReference type="OrthoDB" id="27917at2759"/>
<dbReference type="Gene3D" id="3.80.10.10">
    <property type="entry name" value="Ribonuclease Inhibitor"/>
    <property type="match status" value="1"/>
</dbReference>
<dbReference type="Proteomes" id="UP000002358">
    <property type="component" value="Chromosome 3"/>
</dbReference>
<keyword evidence="6" id="KW-0282">Flagellum</keyword>
<dbReference type="PROSITE" id="PS51450">
    <property type="entry name" value="LRR"/>
    <property type="match status" value="3"/>
</dbReference>
<name>A0A7M7G7Y8_NASVI</name>
<dbReference type="InterPro" id="IPR032675">
    <property type="entry name" value="LRR_dom_sf"/>
</dbReference>
<dbReference type="InParanoid" id="A0A7M7G7Y8"/>
<proteinExistence type="inferred from homology"/>
<dbReference type="GO" id="GO:0005929">
    <property type="term" value="C:cilium"/>
    <property type="evidence" value="ECO:0007669"/>
    <property type="project" value="TreeGrafter"/>
</dbReference>
<comment type="function">
    <text evidence="1">Cilium-specific protein required for cilia structures.</text>
</comment>
<dbReference type="SUPFAM" id="SSF52075">
    <property type="entry name" value="Outer arm dynein light chain 1"/>
    <property type="match status" value="1"/>
</dbReference>
<comment type="similarity">
    <text evidence="12">Belongs to the DRC3 family.</text>
</comment>
<accession>A0A7M7G7Y8</accession>
<evidence type="ECO:0000256" key="10">
    <source>
        <dbReference type="ARBA" id="ARBA00023273"/>
    </source>
</evidence>
<evidence type="ECO:0000256" key="2">
    <source>
        <dbReference type="ARBA" id="ARBA00004611"/>
    </source>
</evidence>
<keyword evidence="8" id="KW-0969">Cilium</keyword>
<dbReference type="PANTHER" id="PTHR45973">
    <property type="entry name" value="PROTEIN PHOSPHATASE 1 REGULATORY SUBUNIT SDS22-RELATED"/>
    <property type="match status" value="1"/>
</dbReference>
<evidence type="ECO:0000256" key="3">
    <source>
        <dbReference type="ARBA" id="ARBA00022490"/>
    </source>
</evidence>
<evidence type="ECO:0000256" key="12">
    <source>
        <dbReference type="ARBA" id="ARBA00038378"/>
    </source>
</evidence>
<keyword evidence="3" id="KW-0963">Cytoplasm</keyword>
<evidence type="ECO:0000256" key="4">
    <source>
        <dbReference type="ARBA" id="ARBA00022614"/>
    </source>
</evidence>